<gene>
    <name evidence="10" type="primary">Gp2</name>
    <name evidence="10" type="ORF">AWC38_SpisGene12564</name>
</gene>
<evidence type="ECO:0000256" key="2">
    <source>
        <dbReference type="ARBA" id="ARBA00010147"/>
    </source>
</evidence>
<dbReference type="GO" id="GO:0010185">
    <property type="term" value="P:regulation of cellular defense response"/>
    <property type="evidence" value="ECO:0007669"/>
    <property type="project" value="UniProtKB-ARBA"/>
</dbReference>
<dbReference type="InterPro" id="IPR003609">
    <property type="entry name" value="Pan_app"/>
</dbReference>
<comment type="caution">
    <text evidence="10">The sequence shown here is derived from an EMBL/GenBank/DDBJ whole genome shotgun (WGS) entry which is preliminary data.</text>
</comment>
<keyword evidence="11" id="KW-1185">Reference proteome</keyword>
<comment type="function">
    <text evidence="1">Acts as a defensive agent. Recognizes blood group fucosylated oligosaccharides including A, B, H and Lewis B-type antigens. Does not recognize Lewis A antigen and has low affinity for monovalent haptens.</text>
</comment>
<name>A0A2B4S0I5_STYPI</name>
<dbReference type="SUPFAM" id="SSF49785">
    <property type="entry name" value="Galactose-binding domain-like"/>
    <property type="match status" value="2"/>
</dbReference>
<comment type="subunit">
    <text evidence="3">Homotrimer.</text>
</comment>
<keyword evidence="7" id="KW-0106">Calcium</keyword>
<comment type="similarity">
    <text evidence="2">Belongs to the fucolectin family.</text>
</comment>
<evidence type="ECO:0000256" key="5">
    <source>
        <dbReference type="ARBA" id="ARBA00022729"/>
    </source>
</evidence>
<evidence type="ECO:0000256" key="7">
    <source>
        <dbReference type="ARBA" id="ARBA00022837"/>
    </source>
</evidence>
<dbReference type="EMBL" id="LSMT01000225">
    <property type="protein sequence ID" value="PFX22926.1"/>
    <property type="molecule type" value="Genomic_DNA"/>
</dbReference>
<dbReference type="Pfam" id="PF23283">
    <property type="entry name" value="D8C_UMOD"/>
    <property type="match status" value="1"/>
</dbReference>
<dbReference type="Pfam" id="PF22633">
    <property type="entry name" value="F5_F8_type_C_2"/>
    <property type="match status" value="2"/>
</dbReference>
<evidence type="ECO:0000256" key="6">
    <source>
        <dbReference type="ARBA" id="ARBA00022734"/>
    </source>
</evidence>
<keyword evidence="5" id="KW-0732">Signal</keyword>
<dbReference type="InterPro" id="IPR006585">
    <property type="entry name" value="FTP1"/>
</dbReference>
<dbReference type="OrthoDB" id="5985863at2759"/>
<dbReference type="InterPro" id="IPR036179">
    <property type="entry name" value="Ig-like_dom_sf"/>
</dbReference>
<evidence type="ECO:0000256" key="4">
    <source>
        <dbReference type="ARBA" id="ARBA00022723"/>
    </source>
</evidence>
<dbReference type="PANTHER" id="PTHR45713:SF6">
    <property type="entry name" value="F5_8 TYPE C DOMAIN-CONTAINING PROTEIN"/>
    <property type="match status" value="1"/>
</dbReference>
<keyword evidence="6" id="KW-0430">Lectin</keyword>
<dbReference type="PANTHER" id="PTHR45713">
    <property type="entry name" value="FTP DOMAIN-CONTAINING PROTEIN"/>
    <property type="match status" value="1"/>
</dbReference>
<feature type="domain" description="Apple" evidence="9">
    <location>
        <begin position="548"/>
        <end position="640"/>
    </location>
</feature>
<dbReference type="SMART" id="SM00473">
    <property type="entry name" value="PAN_AP"/>
    <property type="match status" value="1"/>
</dbReference>
<proteinExistence type="inferred from homology"/>
<evidence type="ECO:0000256" key="8">
    <source>
        <dbReference type="ARBA" id="ARBA00023157"/>
    </source>
</evidence>
<keyword evidence="4" id="KW-0479">Metal-binding</keyword>
<evidence type="ECO:0000256" key="1">
    <source>
        <dbReference type="ARBA" id="ARBA00002219"/>
    </source>
</evidence>
<protein>
    <submittedName>
        <fullName evidence="10">Pancreatic secretory granule membrane major glycoprotein GP2</fullName>
    </submittedName>
</protein>
<organism evidence="10 11">
    <name type="scientific">Stylophora pistillata</name>
    <name type="common">Smooth cauliflower coral</name>
    <dbReference type="NCBI Taxonomy" id="50429"/>
    <lineage>
        <taxon>Eukaryota</taxon>
        <taxon>Metazoa</taxon>
        <taxon>Cnidaria</taxon>
        <taxon>Anthozoa</taxon>
        <taxon>Hexacorallia</taxon>
        <taxon>Scleractinia</taxon>
        <taxon>Astrocoeniina</taxon>
        <taxon>Pocilloporidae</taxon>
        <taxon>Stylophora</taxon>
    </lineage>
</organism>
<evidence type="ECO:0000259" key="9">
    <source>
        <dbReference type="PROSITE" id="PS50948"/>
    </source>
</evidence>
<dbReference type="InterPro" id="IPR057774">
    <property type="entry name" value="D8C_UMOD/GP2/OIT3-like"/>
</dbReference>
<dbReference type="GO" id="GO:0042806">
    <property type="term" value="F:fucose binding"/>
    <property type="evidence" value="ECO:0007669"/>
    <property type="project" value="UniProtKB-ARBA"/>
</dbReference>
<keyword evidence="8" id="KW-1015">Disulfide bond</keyword>
<dbReference type="GO" id="GO:0001868">
    <property type="term" value="P:regulation of complement activation, lectin pathway"/>
    <property type="evidence" value="ECO:0007669"/>
    <property type="project" value="UniProtKB-ARBA"/>
</dbReference>
<dbReference type="GO" id="GO:0046872">
    <property type="term" value="F:metal ion binding"/>
    <property type="evidence" value="ECO:0007669"/>
    <property type="project" value="UniProtKB-KW"/>
</dbReference>
<evidence type="ECO:0000313" key="10">
    <source>
        <dbReference type="EMBL" id="PFX22926.1"/>
    </source>
</evidence>
<dbReference type="Gene3D" id="3.50.4.10">
    <property type="entry name" value="Hepatocyte Growth Factor"/>
    <property type="match status" value="1"/>
</dbReference>
<dbReference type="SMART" id="SM00607">
    <property type="entry name" value="FTP"/>
    <property type="match status" value="2"/>
</dbReference>
<dbReference type="Pfam" id="PF00024">
    <property type="entry name" value="PAN_1"/>
    <property type="match status" value="1"/>
</dbReference>
<dbReference type="PROSITE" id="PS50948">
    <property type="entry name" value="PAN"/>
    <property type="match status" value="1"/>
</dbReference>
<dbReference type="AlphaFoldDB" id="A0A2B4S0I5"/>
<dbReference type="Gene3D" id="2.60.120.260">
    <property type="entry name" value="Galactose-binding domain-like"/>
    <property type="match status" value="2"/>
</dbReference>
<dbReference type="InterPro" id="IPR051941">
    <property type="entry name" value="BG_Antigen-Binding_Lectin"/>
</dbReference>
<dbReference type="InterPro" id="IPR008979">
    <property type="entry name" value="Galactose-bd-like_sf"/>
</dbReference>
<dbReference type="SUPFAM" id="SSF57414">
    <property type="entry name" value="Hairpin loop containing domain-like"/>
    <property type="match status" value="1"/>
</dbReference>
<sequence>MKAFTHSIFIVQIPGAVSGFTPGEPSTVGEPLPLLAKILIPVVGVLFVVVVGVAWCCCVRGKERENFENPTESTQMSDWYLNSPYNISPESSIENSNFRSAGDWDADLALRQPAKISGHGESEAALAVEGTSARCAVTSLLTDPWWRVDLGRSYVVDAISILTGAHALTDFEIRIGDSLDNEGNSNQKFGGPYTTTSSQEKSFFCIPGIRGRYVNIRIAGDNKKLEICGMSVNPNPTGGPQVFSYEVDKDVANLALGKSASQSTVSHSAYPVRALDGNIDGRFSSSCCTHTYTTTDPWWRGDLGSSQYVSEVFIVNRVEASYRLFNIEIRVAILKYKPVEHSVQDAYDQTSLTLVCPEPFGYPEPLVAWVKDGVVLQNSSSDLTLNLSIIIQRGITTWAIDCVASNKHGADYYRFILNLRSRREMCTEFRDLVEGTRTAHHVVHNQVLAQNDNDIDNSIWYRFVSPATATPVQLPDSCTEPRTCGTQASGWLRGGHPSAEEGLVNRTVCFSWNDNCCFAEVPAQVKHCYGYYVYKLQPTALEVKARYCVENQDIHHEDALFHLLVSKTGVQLALTGHVIHTEYHVTSSWKCMAYCLIEVTCVSFNYYPQSNTCELNNSTVSSNPESLREGPGTEYYERMNLISLEAGSHL</sequence>
<reference evidence="11" key="1">
    <citation type="journal article" date="2017" name="bioRxiv">
        <title>Comparative analysis of the genomes of Stylophora pistillata and Acropora digitifera provides evidence for extensive differences between species of corals.</title>
        <authorList>
            <person name="Voolstra C.R."/>
            <person name="Li Y."/>
            <person name="Liew Y.J."/>
            <person name="Baumgarten S."/>
            <person name="Zoccola D."/>
            <person name="Flot J.-F."/>
            <person name="Tambutte S."/>
            <person name="Allemand D."/>
            <person name="Aranda M."/>
        </authorList>
    </citation>
    <scope>NUCLEOTIDE SEQUENCE [LARGE SCALE GENOMIC DNA]</scope>
</reference>
<dbReference type="Proteomes" id="UP000225706">
    <property type="component" value="Unassembled WGS sequence"/>
</dbReference>
<dbReference type="SUPFAM" id="SSF48726">
    <property type="entry name" value="Immunoglobulin"/>
    <property type="match status" value="1"/>
</dbReference>
<accession>A0A2B4S0I5</accession>
<evidence type="ECO:0000256" key="3">
    <source>
        <dbReference type="ARBA" id="ARBA00011233"/>
    </source>
</evidence>
<dbReference type="CDD" id="cd01099">
    <property type="entry name" value="PAN_AP_HGF"/>
    <property type="match status" value="1"/>
</dbReference>
<evidence type="ECO:0000313" key="11">
    <source>
        <dbReference type="Proteomes" id="UP000225706"/>
    </source>
</evidence>